<accession>A0A2P6RXQ2</accession>
<comment type="caution">
    <text evidence="7">The sequence shown here is derived from an EMBL/GenBank/DDBJ whole genome shotgun (WGS) entry which is preliminary data.</text>
</comment>
<evidence type="ECO:0000256" key="1">
    <source>
        <dbReference type="ARBA" id="ARBA00004167"/>
    </source>
</evidence>
<dbReference type="PANTHER" id="PTHR45631:SF202">
    <property type="entry name" value="SENESCENCE-INDUCED RECEPTOR-LIKE SERINE_THREONINE-PROTEIN KINASE"/>
    <property type="match status" value="1"/>
</dbReference>
<dbReference type="AlphaFoldDB" id="A0A2P6RXQ2"/>
<evidence type="ECO:0000313" key="7">
    <source>
        <dbReference type="EMBL" id="PRQ51190.1"/>
    </source>
</evidence>
<feature type="domain" description="Malectin-like" evidence="6">
    <location>
        <begin position="4"/>
        <end position="164"/>
    </location>
</feature>
<dbReference type="Pfam" id="PF12819">
    <property type="entry name" value="Malectin_like"/>
    <property type="match status" value="1"/>
</dbReference>
<reference evidence="7 8" key="1">
    <citation type="journal article" date="2018" name="Nat. Genet.">
        <title>The Rosa genome provides new insights in the design of modern roses.</title>
        <authorList>
            <person name="Bendahmane M."/>
        </authorList>
    </citation>
    <scope>NUCLEOTIDE SEQUENCE [LARGE SCALE GENOMIC DNA]</scope>
    <source>
        <strain evidence="8">cv. Old Blush</strain>
    </source>
</reference>
<dbReference type="InterPro" id="IPR024788">
    <property type="entry name" value="Malectin-like_Carb-bd_dom"/>
</dbReference>
<dbReference type="EC" id="2.7.-.-" evidence="7"/>
<keyword evidence="7" id="KW-0808">Transferase</keyword>
<dbReference type="EMBL" id="PDCK01000040">
    <property type="protein sequence ID" value="PRQ51190.1"/>
    <property type="molecule type" value="Genomic_DNA"/>
</dbReference>
<dbReference type="Gramene" id="PRQ51190">
    <property type="protein sequence ID" value="PRQ51190"/>
    <property type="gene ID" value="RchiOBHm_Chr2g0141641"/>
</dbReference>
<keyword evidence="3" id="KW-0732">Signal</keyword>
<evidence type="ECO:0000256" key="2">
    <source>
        <dbReference type="ARBA" id="ARBA00022692"/>
    </source>
</evidence>
<evidence type="ECO:0000256" key="5">
    <source>
        <dbReference type="ARBA" id="ARBA00023136"/>
    </source>
</evidence>
<dbReference type="GO" id="GO:0016020">
    <property type="term" value="C:membrane"/>
    <property type="evidence" value="ECO:0007669"/>
    <property type="project" value="UniProtKB-SubCell"/>
</dbReference>
<dbReference type="GO" id="GO:0016740">
    <property type="term" value="F:transferase activity"/>
    <property type="evidence" value="ECO:0007669"/>
    <property type="project" value="UniProtKB-KW"/>
</dbReference>
<evidence type="ECO:0000256" key="4">
    <source>
        <dbReference type="ARBA" id="ARBA00022989"/>
    </source>
</evidence>
<proteinExistence type="predicted"/>
<organism evidence="7 8">
    <name type="scientific">Rosa chinensis</name>
    <name type="common">China rose</name>
    <dbReference type="NCBI Taxonomy" id="74649"/>
    <lineage>
        <taxon>Eukaryota</taxon>
        <taxon>Viridiplantae</taxon>
        <taxon>Streptophyta</taxon>
        <taxon>Embryophyta</taxon>
        <taxon>Tracheophyta</taxon>
        <taxon>Spermatophyta</taxon>
        <taxon>Magnoliopsida</taxon>
        <taxon>eudicotyledons</taxon>
        <taxon>Gunneridae</taxon>
        <taxon>Pentapetalae</taxon>
        <taxon>rosids</taxon>
        <taxon>fabids</taxon>
        <taxon>Rosales</taxon>
        <taxon>Rosaceae</taxon>
        <taxon>Rosoideae</taxon>
        <taxon>Rosoideae incertae sedis</taxon>
        <taxon>Rosa</taxon>
    </lineage>
</organism>
<keyword evidence="8" id="KW-1185">Reference proteome</keyword>
<gene>
    <name evidence="7" type="ORF">RchiOBHm_Chr2g0141641</name>
</gene>
<protein>
    <submittedName>
        <fullName evidence="7">Putative transferase</fullName>
        <ecNumber evidence="7">2.7.-.-</ecNumber>
    </submittedName>
</protein>
<keyword evidence="2" id="KW-0812">Transmembrane</keyword>
<name>A0A2P6RXQ2_ROSCH</name>
<evidence type="ECO:0000313" key="8">
    <source>
        <dbReference type="Proteomes" id="UP000238479"/>
    </source>
</evidence>
<dbReference type="PANTHER" id="PTHR45631">
    <property type="entry name" value="OS07G0107800 PROTEIN-RELATED"/>
    <property type="match status" value="1"/>
</dbReference>
<keyword evidence="4" id="KW-1133">Transmembrane helix</keyword>
<dbReference type="OMA" id="MRTANAP"/>
<sequence>MFNCLVKSNKGIPFISAIELRPLPDENYNVGDYSLALIWRYDIGQTAKQYRYPSDLHDRLWYPFDRDDWTQLNTSLSSTTEDNSYQVPSIVMCTAATPKNAEDSLNIFWLPSDSNAQYHIYVHFAEVEKLQANESRQFNITFNREPFYGPSSPGYMSATTIYSREAWSPT</sequence>
<dbReference type="Proteomes" id="UP000238479">
    <property type="component" value="Chromosome 2"/>
</dbReference>
<comment type="subcellular location">
    <subcellularLocation>
        <location evidence="1">Membrane</location>
        <topology evidence="1">Single-pass membrane protein</topology>
    </subcellularLocation>
</comment>
<evidence type="ECO:0000259" key="6">
    <source>
        <dbReference type="Pfam" id="PF12819"/>
    </source>
</evidence>
<dbReference type="STRING" id="74649.A0A2P6RXQ2"/>
<evidence type="ECO:0000256" key="3">
    <source>
        <dbReference type="ARBA" id="ARBA00022729"/>
    </source>
</evidence>
<keyword evidence="5" id="KW-0472">Membrane</keyword>
<dbReference type="Gene3D" id="2.60.120.430">
    <property type="entry name" value="Galactose-binding lectin"/>
    <property type="match status" value="1"/>
</dbReference>